<sequence length="104" mass="11638">MPPDHSTNIFVALAAAALRRGLSCVPDKGSYGAPKAFRGDKPDRLESFLRLVDKIITFYEVTDETESAKILFGYLGGPAKVLFREHPSYKEGKYDEMLKALRIM</sequence>
<protein>
    <submittedName>
        <fullName evidence="1">Uncharacterized protein</fullName>
    </submittedName>
</protein>
<reference evidence="1" key="1">
    <citation type="submission" date="2020-10" db="EMBL/GenBank/DDBJ databases">
        <authorList>
            <person name="Sedaghatjoo S."/>
        </authorList>
    </citation>
    <scope>NUCLEOTIDE SEQUENCE</scope>
    <source>
        <strain evidence="1">AZH3</strain>
    </source>
</reference>
<proteinExistence type="predicted"/>
<name>A0ABN7IZ06_9BASI</name>
<gene>
    <name evidence="1" type="ORF">JKIAZH3_G3780</name>
</gene>
<evidence type="ECO:0000313" key="2">
    <source>
        <dbReference type="Proteomes" id="UP000836402"/>
    </source>
</evidence>
<keyword evidence="2" id="KW-1185">Reference proteome</keyword>
<comment type="caution">
    <text evidence="1">The sequence shown here is derived from an EMBL/GenBank/DDBJ whole genome shotgun (WGS) entry which is preliminary data.</text>
</comment>
<accession>A0ABN7IZ06</accession>
<dbReference type="Proteomes" id="UP000836402">
    <property type="component" value="Unassembled WGS sequence"/>
</dbReference>
<evidence type="ECO:0000313" key="1">
    <source>
        <dbReference type="EMBL" id="CAD6934682.1"/>
    </source>
</evidence>
<dbReference type="EMBL" id="CAJHJG010003715">
    <property type="protein sequence ID" value="CAD6934682.1"/>
    <property type="molecule type" value="Genomic_DNA"/>
</dbReference>
<organism evidence="1 2">
    <name type="scientific">Tilletia caries</name>
    <name type="common">wheat bunt fungus</name>
    <dbReference type="NCBI Taxonomy" id="13290"/>
    <lineage>
        <taxon>Eukaryota</taxon>
        <taxon>Fungi</taxon>
        <taxon>Dikarya</taxon>
        <taxon>Basidiomycota</taxon>
        <taxon>Ustilaginomycotina</taxon>
        <taxon>Exobasidiomycetes</taxon>
        <taxon>Tilletiales</taxon>
        <taxon>Tilletiaceae</taxon>
        <taxon>Tilletia</taxon>
    </lineage>
</organism>